<evidence type="ECO:0000256" key="1">
    <source>
        <dbReference type="SAM" id="SignalP"/>
    </source>
</evidence>
<dbReference type="NCBIfam" id="TIGR03519">
    <property type="entry name" value="T9SS_PorP_fam"/>
    <property type="match status" value="1"/>
</dbReference>
<organism evidence="2 3">
    <name type="scientific">Avrilella dinanensis</name>
    <dbReference type="NCBI Taxonomy" id="2008672"/>
    <lineage>
        <taxon>Bacteria</taxon>
        <taxon>Pseudomonadati</taxon>
        <taxon>Bacteroidota</taxon>
        <taxon>Flavobacteriia</taxon>
        <taxon>Flavobacteriales</taxon>
        <taxon>Flavobacteriaceae</taxon>
        <taxon>Avrilella</taxon>
    </lineage>
</organism>
<dbReference type="InterPro" id="IPR019861">
    <property type="entry name" value="PorP/SprF_Bacteroidetes"/>
</dbReference>
<evidence type="ECO:0000313" key="3">
    <source>
        <dbReference type="Proteomes" id="UP000231960"/>
    </source>
</evidence>
<accession>A0A2M9R8F5</accession>
<proteinExistence type="predicted"/>
<dbReference type="SUPFAM" id="SSF103515">
    <property type="entry name" value="Autotransporter"/>
    <property type="match status" value="1"/>
</dbReference>
<name>A0A2M9R8F5_9FLAO</name>
<comment type="caution">
    <text evidence="2">The sequence shown here is derived from an EMBL/GenBank/DDBJ whole genome shotgun (WGS) entry which is preliminary data.</text>
</comment>
<dbReference type="OrthoDB" id="1114455at2"/>
<feature type="signal peptide" evidence="1">
    <location>
        <begin position="1"/>
        <end position="21"/>
    </location>
</feature>
<dbReference type="RefSeq" id="WP_100678602.1">
    <property type="nucleotide sequence ID" value="NZ_NIPO01000001.1"/>
</dbReference>
<evidence type="ECO:0000313" key="2">
    <source>
        <dbReference type="EMBL" id="PJR05043.1"/>
    </source>
</evidence>
<dbReference type="AlphaFoldDB" id="A0A2M9R8F5"/>
<dbReference type="EMBL" id="NIPO01000001">
    <property type="protein sequence ID" value="PJR05043.1"/>
    <property type="molecule type" value="Genomic_DNA"/>
</dbReference>
<dbReference type="Pfam" id="PF11751">
    <property type="entry name" value="PorP_SprF"/>
    <property type="match status" value="1"/>
</dbReference>
<dbReference type="InterPro" id="IPR036709">
    <property type="entry name" value="Autotransporte_beta_dom_sf"/>
</dbReference>
<evidence type="ECO:0008006" key="4">
    <source>
        <dbReference type="Google" id="ProtNLM"/>
    </source>
</evidence>
<reference evidence="2 3" key="1">
    <citation type="submission" date="2017-06" db="EMBL/GenBank/DDBJ databases">
        <title>Description of Avrilella dinanensis gen. nov. sp. nov.</title>
        <authorList>
            <person name="Leyer C."/>
            <person name="Sassi M."/>
            <person name="Minet J."/>
            <person name="Kayal S."/>
            <person name="Cattoir V."/>
        </authorList>
    </citation>
    <scope>NUCLEOTIDE SEQUENCE [LARGE SCALE GENOMIC DNA]</scope>
    <source>
        <strain evidence="2 3">UR159</strain>
    </source>
</reference>
<gene>
    <name evidence="2" type="ORF">CDL10_01730</name>
</gene>
<protein>
    <recommendedName>
        <fullName evidence="4">Type IX secretion system membrane protein PorP/SprF</fullName>
    </recommendedName>
</protein>
<sequence length="307" mass="34532">MKKIILTMFAGLLGFSYSGYAQQDPHYTQYMYNQSVVNPAYAGSKETLALGALYRNQWTGLEGAPQTITLFGHSRVGKKVGVGISAISDRLGPTEENNVYADFSYTLELGGRHKLALGVKAGMTMLQNNLRSKVSDFVPDPNDPMFAFDESSSFFNVGAGAFYYTDNYYIGLGIPNFLQNTYMTKNDRKFGSETMHMFLTGGYVFELDYQWKLRPSTMLKMATNSPLSVDLSVNAMWNNKLEFGVTYRLEDSFGGMVNYAVMPNLRIGYAYDYVTSDIRLAASGSHEVILLFDIFYKRRVSSSPRYF</sequence>
<keyword evidence="1" id="KW-0732">Signal</keyword>
<dbReference type="Proteomes" id="UP000231960">
    <property type="component" value="Unassembled WGS sequence"/>
</dbReference>
<keyword evidence="3" id="KW-1185">Reference proteome</keyword>
<feature type="chain" id="PRO_5014832122" description="Type IX secretion system membrane protein PorP/SprF" evidence="1">
    <location>
        <begin position="22"/>
        <end position="307"/>
    </location>
</feature>